<organism evidence="1 2">
    <name type="scientific">Coniosporium tulheliwenetii</name>
    <dbReference type="NCBI Taxonomy" id="3383036"/>
    <lineage>
        <taxon>Eukaryota</taxon>
        <taxon>Fungi</taxon>
        <taxon>Dikarya</taxon>
        <taxon>Ascomycota</taxon>
        <taxon>Pezizomycotina</taxon>
        <taxon>Dothideomycetes</taxon>
        <taxon>Dothideomycetes incertae sedis</taxon>
        <taxon>Coniosporium</taxon>
    </lineage>
</organism>
<dbReference type="Proteomes" id="UP001172680">
    <property type="component" value="Unassembled WGS sequence"/>
</dbReference>
<evidence type="ECO:0000313" key="1">
    <source>
        <dbReference type="EMBL" id="KAJ9636819.1"/>
    </source>
</evidence>
<proteinExistence type="predicted"/>
<sequence>MIEGSSSTAPATRQHFPHSGERDTSDMREGNVRMITSPETEATVGGDTLLARPMDAEFRPSFGDEAHITDEGIWIPKGYDSTLSAGYWTENYGDDSGSGPTVVGTGLPLSAFLVVTPHVLPPKNVMLSSWLAREVKLYSSLPNTQLNQNWPARFDSGGNIKLSRPALGHPAIGVDAQGRSRYHPKIGLYRRHAGVWTFSTYPARPEEEISPFDDYDRRLYANDNVLRKALAGAEKAGRVYRIPTAAHSDATSVQSATYAGTKHSLKRPATALPDVGRSAAQRARNGKRLRQNTSKVPSQEKLTNKDHSLRIAKEAVSKFRGASGLTDNERKLLDYVKLLEDENAALHKANSQSNAALSNAQEELQAKNRATNTGMEDAILAAKSALRNLEDTALFFQSSNTEGLLSRALVTTEDSLTEAGFLETAGNLASLGKSYKPTNQWVDSHATHPEGPLAGLEEFTKEQLREVESDG</sequence>
<comment type="caution">
    <text evidence="1">The sequence shown here is derived from an EMBL/GenBank/DDBJ whole genome shotgun (WGS) entry which is preliminary data.</text>
</comment>
<name>A0ACC2YN68_9PEZI</name>
<protein>
    <submittedName>
        <fullName evidence="1">Uncharacterized protein</fullName>
    </submittedName>
</protein>
<keyword evidence="2" id="KW-1185">Reference proteome</keyword>
<dbReference type="EMBL" id="JAPDRP010000024">
    <property type="protein sequence ID" value="KAJ9636819.1"/>
    <property type="molecule type" value="Genomic_DNA"/>
</dbReference>
<evidence type="ECO:0000313" key="2">
    <source>
        <dbReference type="Proteomes" id="UP001172680"/>
    </source>
</evidence>
<reference evidence="1" key="1">
    <citation type="submission" date="2022-10" db="EMBL/GenBank/DDBJ databases">
        <title>Culturing micro-colonial fungi from biological soil crusts in the Mojave desert and describing Neophaeococcomyces mojavensis, and introducing the new genera and species Taxawa tesnikishii.</title>
        <authorList>
            <person name="Kurbessoian T."/>
            <person name="Stajich J.E."/>
        </authorList>
    </citation>
    <scope>NUCLEOTIDE SEQUENCE</scope>
    <source>
        <strain evidence="1">JES_115</strain>
    </source>
</reference>
<gene>
    <name evidence="1" type="ORF">H2199_007813</name>
</gene>
<accession>A0ACC2YN68</accession>